<organism evidence="1 2">
    <name type="scientific">Roseicella frigidaeris</name>
    <dbReference type="NCBI Taxonomy" id="2230885"/>
    <lineage>
        <taxon>Bacteria</taxon>
        <taxon>Pseudomonadati</taxon>
        <taxon>Pseudomonadota</taxon>
        <taxon>Alphaproteobacteria</taxon>
        <taxon>Acetobacterales</taxon>
        <taxon>Roseomonadaceae</taxon>
        <taxon>Roseicella</taxon>
    </lineage>
</organism>
<dbReference type="Pfam" id="PF20112">
    <property type="entry name" value="DUF6502"/>
    <property type="match status" value="1"/>
</dbReference>
<evidence type="ECO:0000313" key="2">
    <source>
        <dbReference type="Proteomes" id="UP000249065"/>
    </source>
</evidence>
<sequence length="283" mass="30397">MTATPPDRAAVAPPDLLLAPLGRLLRPLVRLLIRRGITFPVLAGLLRGLYVEVARRDLLTEPRARTDSRISLLTGIHRKELRRQRAPEPPAPPAVVTLDTQIMARWLGSPATTDAAGRPLPLPRSGAAPSFESLVTAVTRDVRPRAVLDDWLGQGRVTLDAAGRVCLLATAFLPPPGSAAQLYYFARNLHDHMAAAAGNLLAGEAPPFLERSLHYDRLGPAAAARLEAEGRKAAQRMLLDLNRLALSLAEAEEGQALPAGTPTRRVNLGVYLYVEEEDPGAGG</sequence>
<dbReference type="InterPro" id="IPR045445">
    <property type="entry name" value="DUF6502"/>
</dbReference>
<comment type="caution">
    <text evidence="1">The sequence shown here is derived from an EMBL/GenBank/DDBJ whole genome shotgun (WGS) entry which is preliminary data.</text>
</comment>
<proteinExistence type="predicted"/>
<dbReference type="OrthoDB" id="6356376at2"/>
<dbReference type="EMBL" id="QLIX01000004">
    <property type="protein sequence ID" value="RAI59695.1"/>
    <property type="molecule type" value="Genomic_DNA"/>
</dbReference>
<dbReference type="AlphaFoldDB" id="A0A327MB41"/>
<accession>A0A327MB41</accession>
<dbReference type="Proteomes" id="UP000249065">
    <property type="component" value="Unassembled WGS sequence"/>
</dbReference>
<gene>
    <name evidence="1" type="ORF">DOO78_07815</name>
</gene>
<evidence type="ECO:0000313" key="1">
    <source>
        <dbReference type="EMBL" id="RAI59695.1"/>
    </source>
</evidence>
<reference evidence="2" key="1">
    <citation type="submission" date="2018-06" db="EMBL/GenBank/DDBJ databases">
        <authorList>
            <person name="Khan S.A."/>
        </authorList>
    </citation>
    <scope>NUCLEOTIDE SEQUENCE [LARGE SCALE GENOMIC DNA]</scope>
    <source>
        <strain evidence="2">DB-1506</strain>
    </source>
</reference>
<name>A0A327MB41_9PROT</name>
<protein>
    <submittedName>
        <fullName evidence="1">Uncharacterized protein</fullName>
    </submittedName>
</protein>
<keyword evidence="2" id="KW-1185">Reference proteome</keyword>